<dbReference type="InterPro" id="IPR036873">
    <property type="entry name" value="Rhodanese-like_dom_sf"/>
</dbReference>
<dbReference type="Proteomes" id="UP000018126">
    <property type="component" value="Unassembled WGS sequence"/>
</dbReference>
<proteinExistence type="predicted"/>
<evidence type="ECO:0000313" key="2">
    <source>
        <dbReference type="EMBL" id="EST89308.1"/>
    </source>
</evidence>
<dbReference type="CDD" id="cd00158">
    <property type="entry name" value="RHOD"/>
    <property type="match status" value="1"/>
</dbReference>
<accession>V6Q9T5</accession>
<dbReference type="AlphaFoldDB" id="V6Q9T5"/>
<feature type="domain" description="Rhodanese" evidence="1">
    <location>
        <begin position="19"/>
        <end position="101"/>
    </location>
</feature>
<name>V6Q9T5_9ENTE</name>
<keyword evidence="3" id="KW-1185">Reference proteome</keyword>
<dbReference type="Gene3D" id="3.40.250.10">
    <property type="entry name" value="Rhodanese-like domain"/>
    <property type="match status" value="1"/>
</dbReference>
<comment type="caution">
    <text evidence="2">The sequence shown here is derived from an EMBL/GenBank/DDBJ whole genome shotgun (WGS) entry which is preliminary data.</text>
</comment>
<reference evidence="2 3" key="1">
    <citation type="journal article" date="2013" name="Genome Announc.">
        <title>High-Quality Draft Genome Sequence of Vagococcus lutrae Strain LBD1, Isolated from the Largemouth Bass Micropterus salmoides.</title>
        <authorList>
            <person name="Lebreton F."/>
            <person name="Valentino M.D."/>
            <person name="Duncan L.B."/>
            <person name="Zeng Q."/>
            <person name="Manson McGuire A."/>
            <person name="Earl A.M."/>
            <person name="Gilmore M.S."/>
        </authorList>
    </citation>
    <scope>NUCLEOTIDE SEQUENCE [LARGE SCALE GENOMIC DNA]</scope>
    <source>
        <strain evidence="2 3">LBD1</strain>
    </source>
</reference>
<dbReference type="InterPro" id="IPR001763">
    <property type="entry name" value="Rhodanese-like_dom"/>
</dbReference>
<gene>
    <name evidence="2" type="ORF">T233_01756</name>
</gene>
<dbReference type="eggNOG" id="COG0607">
    <property type="taxonomic scope" value="Bacteria"/>
</dbReference>
<dbReference type="InterPro" id="IPR050229">
    <property type="entry name" value="GlpE_sulfurtransferase"/>
</dbReference>
<dbReference type="PANTHER" id="PTHR43031">
    <property type="entry name" value="FAD-DEPENDENT OXIDOREDUCTASE"/>
    <property type="match status" value="1"/>
</dbReference>
<evidence type="ECO:0000313" key="3">
    <source>
        <dbReference type="Proteomes" id="UP000018126"/>
    </source>
</evidence>
<organism evidence="2 3">
    <name type="scientific">Vagococcus lutrae LBD1</name>
    <dbReference type="NCBI Taxonomy" id="1408226"/>
    <lineage>
        <taxon>Bacteria</taxon>
        <taxon>Bacillati</taxon>
        <taxon>Bacillota</taxon>
        <taxon>Bacilli</taxon>
        <taxon>Lactobacillales</taxon>
        <taxon>Enterococcaceae</taxon>
        <taxon>Vagococcus</taxon>
    </lineage>
</organism>
<sequence>MFLFNRGPSISAKELEGKLSERPTIVDIRQKDAFRMGHIPGAQHMTLDKLHRMKVKEGEPVYVVCYSGMNSKQGVQVLESRGIKAYSVKGGMNGWTGPVKGGNV</sequence>
<dbReference type="PROSITE" id="PS50206">
    <property type="entry name" value="RHODANESE_3"/>
    <property type="match status" value="1"/>
</dbReference>
<dbReference type="SMART" id="SM00450">
    <property type="entry name" value="RHOD"/>
    <property type="match status" value="1"/>
</dbReference>
<dbReference type="RefSeq" id="WP_023607060.1">
    <property type="nucleotide sequence ID" value="NZ_AYSH01000020.1"/>
</dbReference>
<dbReference type="STRING" id="1408226.T233_01756"/>
<dbReference type="SUPFAM" id="SSF52821">
    <property type="entry name" value="Rhodanese/Cell cycle control phosphatase"/>
    <property type="match status" value="1"/>
</dbReference>
<evidence type="ECO:0000259" key="1">
    <source>
        <dbReference type="PROSITE" id="PS50206"/>
    </source>
</evidence>
<dbReference type="Pfam" id="PF00581">
    <property type="entry name" value="Rhodanese"/>
    <property type="match status" value="1"/>
</dbReference>
<dbReference type="EMBL" id="AYSH01000020">
    <property type="protein sequence ID" value="EST89308.1"/>
    <property type="molecule type" value="Genomic_DNA"/>
</dbReference>
<dbReference type="PANTHER" id="PTHR43031:SF1">
    <property type="entry name" value="PYRIDINE NUCLEOTIDE-DISULPHIDE OXIDOREDUCTASE"/>
    <property type="match status" value="1"/>
</dbReference>
<protein>
    <recommendedName>
        <fullName evidence="1">Rhodanese domain-containing protein</fullName>
    </recommendedName>
</protein>
<dbReference type="GeneID" id="72385578"/>